<dbReference type="GO" id="GO:0003677">
    <property type="term" value="F:DNA binding"/>
    <property type="evidence" value="ECO:0007669"/>
    <property type="project" value="UniProtKB-UniRule"/>
</dbReference>
<evidence type="ECO:0000313" key="7">
    <source>
        <dbReference type="EMBL" id="ORD99281.1"/>
    </source>
</evidence>
<dbReference type="GO" id="GO:0006338">
    <property type="term" value="P:chromatin remodeling"/>
    <property type="evidence" value="ECO:0007669"/>
    <property type="project" value="UniProtKB-UniRule"/>
</dbReference>
<dbReference type="PANTHER" id="PTHR45685">
    <property type="entry name" value="HELICASE SRCAP-RELATED"/>
    <property type="match status" value="1"/>
</dbReference>
<keyword evidence="5" id="KW-0234">DNA repair</keyword>
<sequence>MINDKLKEKFCFIKKKMVDYTLPSLTSKSSPVKDLHSYVEKHTFIPPLDTFIKDSGKLITMEKLLIELKREDHRILIYFQMTRMMDLFEGFLTEREYSYLRLDGSSKISYRKDVVEKWQNDKSIFIFILSTRAGGVGLNLTAADTVIFYDSDWNPTVDQQAMDRVHRLGQTKNVTVYKLVVKDTIEERIMEMARKKDEIQKIVIQDDVFNG</sequence>
<dbReference type="GO" id="GO:0016887">
    <property type="term" value="F:ATP hydrolysis activity"/>
    <property type="evidence" value="ECO:0007669"/>
    <property type="project" value="TreeGrafter"/>
</dbReference>
<reference evidence="7 8" key="1">
    <citation type="journal article" date="2017" name="Environ. Microbiol.">
        <title>Decay of the glycolytic pathway and adaptation to intranuclear parasitism within Enterocytozoonidae microsporidia.</title>
        <authorList>
            <person name="Wiredu Boakye D."/>
            <person name="Jaroenlak P."/>
            <person name="Prachumwat A."/>
            <person name="Williams T.A."/>
            <person name="Bateman K.S."/>
            <person name="Itsathitphaisarn O."/>
            <person name="Sritunyalucksana K."/>
            <person name="Paszkiewicz K.H."/>
            <person name="Moore K.A."/>
            <person name="Stentiford G.D."/>
            <person name="Williams B.A."/>
        </authorList>
    </citation>
    <scope>NUCLEOTIDE SEQUENCE [LARGE SCALE GENOMIC DNA]</scope>
    <source>
        <strain evidence="8">canceri</strain>
    </source>
</reference>
<dbReference type="VEuPathDB" id="MicrosporidiaDB:A0H76_1109"/>
<dbReference type="EC" id="3.6.4.-" evidence="5"/>
<dbReference type="VEuPathDB" id="MicrosporidiaDB:HERIO_1260"/>
<dbReference type="CDD" id="cd18793">
    <property type="entry name" value="SF2_C_SNF"/>
    <property type="match status" value="1"/>
</dbReference>
<comment type="function">
    <text evidence="5">ATPase component of the INO80 complex which remodels chromatin by shifting nucleosomes and is involved in DNA repair.</text>
</comment>
<dbReference type="Gene3D" id="3.40.50.300">
    <property type="entry name" value="P-loop containing nucleotide triphosphate hydrolases"/>
    <property type="match status" value="1"/>
</dbReference>
<keyword evidence="4 5" id="KW-0067">ATP-binding</keyword>
<comment type="similarity">
    <text evidence="5">Belongs to the SNF2/RAD54 helicase family.</text>
</comment>
<keyword evidence="3 5" id="KW-0378">Hydrolase</keyword>
<dbReference type="GO" id="GO:0006281">
    <property type="term" value="P:DNA repair"/>
    <property type="evidence" value="ECO:0007669"/>
    <property type="project" value="UniProtKB-UniRule"/>
</dbReference>
<dbReference type="GO" id="GO:0005524">
    <property type="term" value="F:ATP binding"/>
    <property type="evidence" value="ECO:0007669"/>
    <property type="project" value="UniProtKB-UniRule"/>
</dbReference>
<dbReference type="PANTHER" id="PTHR45685:SF2">
    <property type="entry name" value="CHROMATIN-REMODELING ATPASE INO80"/>
    <property type="match status" value="1"/>
</dbReference>
<evidence type="ECO:0000256" key="5">
    <source>
        <dbReference type="RuleBase" id="RU368001"/>
    </source>
</evidence>
<feature type="domain" description="Helicase C-terminal" evidence="6">
    <location>
        <begin position="60"/>
        <end position="211"/>
    </location>
</feature>
<evidence type="ECO:0000259" key="6">
    <source>
        <dbReference type="PROSITE" id="PS51194"/>
    </source>
</evidence>
<dbReference type="EMBL" id="LTAI01000241">
    <property type="protein sequence ID" value="ORD99281.1"/>
    <property type="molecule type" value="Genomic_DNA"/>
</dbReference>
<keyword evidence="5" id="KW-0238">DNA-binding</keyword>
<evidence type="ECO:0000256" key="2">
    <source>
        <dbReference type="ARBA" id="ARBA00022741"/>
    </source>
</evidence>
<evidence type="ECO:0000256" key="1">
    <source>
        <dbReference type="ARBA" id="ARBA00004123"/>
    </source>
</evidence>
<name>A0A1X0QHN5_9MICR</name>
<keyword evidence="5" id="KW-0227">DNA damage</keyword>
<gene>
    <name evidence="7" type="primary">INO80</name>
    <name evidence="7" type="ORF">A0H76_1109</name>
</gene>
<dbReference type="AlphaFoldDB" id="A0A1X0QHN5"/>
<comment type="caution">
    <text evidence="7">The sequence shown here is derived from an EMBL/GenBank/DDBJ whole genome shotgun (WGS) entry which is preliminary data.</text>
</comment>
<proteinExistence type="inferred from homology"/>
<dbReference type="GO" id="GO:0031011">
    <property type="term" value="C:Ino80 complex"/>
    <property type="evidence" value="ECO:0007669"/>
    <property type="project" value="UniProtKB-UniRule"/>
</dbReference>
<dbReference type="InterPro" id="IPR027417">
    <property type="entry name" value="P-loop_NTPase"/>
</dbReference>
<accession>A0A1X0QHN5</accession>
<dbReference type="InterPro" id="IPR001650">
    <property type="entry name" value="Helicase_C-like"/>
</dbReference>
<evidence type="ECO:0000313" key="8">
    <source>
        <dbReference type="Proteomes" id="UP000192501"/>
    </source>
</evidence>
<dbReference type="GO" id="GO:0042393">
    <property type="term" value="F:histone binding"/>
    <property type="evidence" value="ECO:0007669"/>
    <property type="project" value="TreeGrafter"/>
</dbReference>
<dbReference type="Pfam" id="PF00271">
    <property type="entry name" value="Helicase_C"/>
    <property type="match status" value="1"/>
</dbReference>
<comment type="catalytic activity">
    <reaction evidence="5">
        <text>ATP + H2O = ADP + phosphate + H(+)</text>
        <dbReference type="Rhea" id="RHEA:13065"/>
        <dbReference type="ChEBI" id="CHEBI:15377"/>
        <dbReference type="ChEBI" id="CHEBI:15378"/>
        <dbReference type="ChEBI" id="CHEBI:30616"/>
        <dbReference type="ChEBI" id="CHEBI:43474"/>
        <dbReference type="ChEBI" id="CHEBI:456216"/>
    </reaction>
</comment>
<dbReference type="SUPFAM" id="SSF52540">
    <property type="entry name" value="P-loop containing nucleoside triphosphate hydrolases"/>
    <property type="match status" value="1"/>
</dbReference>
<dbReference type="PROSITE" id="PS51194">
    <property type="entry name" value="HELICASE_CTER"/>
    <property type="match status" value="1"/>
</dbReference>
<dbReference type="Proteomes" id="UP000192501">
    <property type="component" value="Unassembled WGS sequence"/>
</dbReference>
<evidence type="ECO:0000256" key="3">
    <source>
        <dbReference type="ARBA" id="ARBA00022801"/>
    </source>
</evidence>
<dbReference type="InterPro" id="IPR049730">
    <property type="entry name" value="SNF2/RAD54-like_C"/>
</dbReference>
<dbReference type="SMART" id="SM00490">
    <property type="entry name" value="HELICc"/>
    <property type="match status" value="1"/>
</dbReference>
<comment type="domain">
    <text evidence="5">The DBINO region is involved in binding to DNA.</text>
</comment>
<protein>
    <recommendedName>
        <fullName evidence="5">Chromatin-remodeling ATPase INO80</fullName>
        <ecNumber evidence="5">3.6.4.-</ecNumber>
    </recommendedName>
</protein>
<keyword evidence="2" id="KW-0547">Nucleotide-binding</keyword>
<dbReference type="InterPro" id="IPR050520">
    <property type="entry name" value="INO80/SWR1_helicase"/>
</dbReference>
<evidence type="ECO:0000256" key="4">
    <source>
        <dbReference type="ARBA" id="ARBA00022840"/>
    </source>
</evidence>
<organism evidence="7 8">
    <name type="scientific">Hepatospora eriocheir</name>
    <dbReference type="NCBI Taxonomy" id="1081669"/>
    <lineage>
        <taxon>Eukaryota</taxon>
        <taxon>Fungi</taxon>
        <taxon>Fungi incertae sedis</taxon>
        <taxon>Microsporidia</taxon>
        <taxon>Hepatosporidae</taxon>
        <taxon>Hepatospora</taxon>
    </lineage>
</organism>
<comment type="subunit">
    <text evidence="5">Component of the INO80 chromatin-remodeling complex.</text>
</comment>
<comment type="subcellular location">
    <subcellularLocation>
        <location evidence="1 5">Nucleus</location>
    </subcellularLocation>
</comment>